<feature type="compositionally biased region" description="Basic residues" evidence="1">
    <location>
        <begin position="304"/>
        <end position="313"/>
    </location>
</feature>
<gene>
    <name evidence="2" type="ORF">IL334_001793</name>
</gene>
<organism evidence="2 3">
    <name type="scientific">Kwoniella shivajii</name>
    <dbReference type="NCBI Taxonomy" id="564305"/>
    <lineage>
        <taxon>Eukaryota</taxon>
        <taxon>Fungi</taxon>
        <taxon>Dikarya</taxon>
        <taxon>Basidiomycota</taxon>
        <taxon>Agaricomycotina</taxon>
        <taxon>Tremellomycetes</taxon>
        <taxon>Tremellales</taxon>
        <taxon>Cryptococcaceae</taxon>
        <taxon>Kwoniella</taxon>
    </lineage>
</organism>
<proteinExistence type="predicted"/>
<feature type="compositionally biased region" description="Low complexity" evidence="1">
    <location>
        <begin position="1"/>
        <end position="26"/>
    </location>
</feature>
<feature type="region of interest" description="Disordered" evidence="1">
    <location>
        <begin position="275"/>
        <end position="337"/>
    </location>
</feature>
<accession>A0ABZ1CX37</accession>
<feature type="compositionally biased region" description="Basic and acidic residues" evidence="1">
    <location>
        <begin position="543"/>
        <end position="559"/>
    </location>
</feature>
<feature type="region of interest" description="Disordered" evidence="1">
    <location>
        <begin position="148"/>
        <end position="177"/>
    </location>
</feature>
<evidence type="ECO:0000313" key="3">
    <source>
        <dbReference type="Proteomes" id="UP001329825"/>
    </source>
</evidence>
<evidence type="ECO:0000313" key="2">
    <source>
        <dbReference type="EMBL" id="WRT64857.1"/>
    </source>
</evidence>
<feature type="compositionally biased region" description="Low complexity" evidence="1">
    <location>
        <begin position="319"/>
        <end position="330"/>
    </location>
</feature>
<dbReference type="EMBL" id="CP141882">
    <property type="protein sequence ID" value="WRT64857.1"/>
    <property type="molecule type" value="Genomic_DNA"/>
</dbReference>
<sequence length="578" mass="64163">MRYRNLLPHPTSQPPSTTLTPSDLNPQSPYKMGGIEYLAESSKSRRARAVGVVNKIGRALSITRAKEKFTVTRENGPFIKPISERREWAESRIALARGKSNEGGDHVPPPGRSNQIKPLRHNLTGPRMTPLRSEIVPIPGRHRSIDELSHSKAPQLPLRSRQSWQSDTFLSDPPRLSQSTHTPIHSLYNSQWNHSRQALSLFDIPLTSSYDSTNDDIGGFPLDPPASELGSLRPYQPSSLSAHDTGAAVGGRSDLHTVPPPGNIADNFTSSTAIKFNGNGWQTPGSPKRPLPTPPSLIVTPIRRQGRQRRRKAVPSFNDSSDSLLTSPSTPKAPWQPLKMTRGAPLLQMNETVNNGNDKGIFDTPPTPNFGSIAPPSPIPSISTVGWWNSPENSFEEGQDHLYDEVLTSWNLPPLSRSSSLTFDKVPHQQTIHPLTLKKDKLSRSTGSLNTKYVPVTQKEVKPPPTFYPSGRSFEPIRSTCSTGFLRVQGEKEDVSQRKISGKIKTAIEVFEGKRDPSASPPTPFKEMAKLLKRKPSNSSMRLQEETRRMMAEARERKLNPKARSRSQDWVRSIIGHL</sequence>
<feature type="region of interest" description="Disordered" evidence="1">
    <location>
        <begin position="97"/>
        <end position="132"/>
    </location>
</feature>
<dbReference type="GeneID" id="87953924"/>
<protein>
    <submittedName>
        <fullName evidence="2">Uncharacterized protein</fullName>
    </submittedName>
</protein>
<feature type="region of interest" description="Disordered" evidence="1">
    <location>
        <begin position="1"/>
        <end position="31"/>
    </location>
</feature>
<keyword evidence="3" id="KW-1185">Reference proteome</keyword>
<feature type="compositionally biased region" description="Polar residues" evidence="1">
    <location>
        <begin position="275"/>
        <end position="285"/>
    </location>
</feature>
<evidence type="ECO:0000256" key="1">
    <source>
        <dbReference type="SAM" id="MobiDB-lite"/>
    </source>
</evidence>
<feature type="region of interest" description="Disordered" evidence="1">
    <location>
        <begin position="534"/>
        <end position="567"/>
    </location>
</feature>
<feature type="compositionally biased region" description="Polar residues" evidence="1">
    <location>
        <begin position="160"/>
        <end position="169"/>
    </location>
</feature>
<reference evidence="2 3" key="1">
    <citation type="submission" date="2024-01" db="EMBL/GenBank/DDBJ databases">
        <title>Comparative genomics of Cryptococcus and Kwoniella reveals pathogenesis evolution and contrasting modes of karyotype evolution via chromosome fusion or intercentromeric recombination.</title>
        <authorList>
            <person name="Coelho M.A."/>
            <person name="David-Palma M."/>
            <person name="Shea T."/>
            <person name="Bowers K."/>
            <person name="McGinley-Smith S."/>
            <person name="Mohammad A.W."/>
            <person name="Gnirke A."/>
            <person name="Yurkov A.M."/>
            <person name="Nowrousian M."/>
            <person name="Sun S."/>
            <person name="Cuomo C.A."/>
            <person name="Heitman J."/>
        </authorList>
    </citation>
    <scope>NUCLEOTIDE SEQUENCE [LARGE SCALE GENOMIC DNA]</scope>
    <source>
        <strain evidence="2">CBS 11374</strain>
    </source>
</reference>
<dbReference type="Proteomes" id="UP001329825">
    <property type="component" value="Chromosome 2"/>
</dbReference>
<feature type="region of interest" description="Disordered" evidence="1">
    <location>
        <begin position="235"/>
        <end position="260"/>
    </location>
</feature>
<dbReference type="RefSeq" id="XP_062789597.1">
    <property type="nucleotide sequence ID" value="XM_062933546.1"/>
</dbReference>
<name>A0ABZ1CX37_9TREE</name>